<feature type="region of interest" description="Disordered" evidence="1">
    <location>
        <begin position="1"/>
        <end position="22"/>
    </location>
</feature>
<gene>
    <name evidence="2" type="ORF">CPT_Sansa115</name>
</gene>
<organism evidence="2 3">
    <name type="scientific">Caulobacter phage Sansa</name>
    <dbReference type="NCBI Taxonomy" id="1675600"/>
    <lineage>
        <taxon>Viruses</taxon>
        <taxon>Duplodnaviria</taxon>
        <taxon>Heunggongvirae</taxon>
        <taxon>Uroviricota</taxon>
        <taxon>Caudoviricetes</taxon>
        <taxon>Sansavirus</taxon>
        <taxon>Sansavirus sansa</taxon>
        <taxon>Caulobacter virus Sansa</taxon>
    </lineage>
</organism>
<name>A0A0K1LM36_9CAUD</name>
<protein>
    <submittedName>
        <fullName evidence="2">Uncharacterized protein</fullName>
    </submittedName>
</protein>
<proteinExistence type="predicted"/>
<reference evidence="2 3" key="1">
    <citation type="journal article" date="2015" name="Genome Announc.">
        <title>Complete Genome Sequence of Caulobacter crescentus Siphophage Sansa.</title>
        <authorList>
            <person name="Vara L."/>
            <person name="Kane A.A."/>
            <person name="Cahill J.L."/>
            <person name="Rasche E.S."/>
            <person name="Kuty Everett G.F."/>
        </authorList>
    </citation>
    <scope>NUCLEOTIDE SEQUENCE [LARGE SCALE GENOMIC DNA]</scope>
</reference>
<accession>A0A0K1LM36</accession>
<dbReference type="Proteomes" id="UP000225322">
    <property type="component" value="Segment"/>
</dbReference>
<keyword evidence="3" id="KW-1185">Reference proteome</keyword>
<evidence type="ECO:0000313" key="3">
    <source>
        <dbReference type="Proteomes" id="UP000225322"/>
    </source>
</evidence>
<sequence length="196" mass="21313">MNDKASTPDQAAEGAAKRDSAKPAPGCIPVTCVGYSLATTPRFARQGCGTTYLVDVTPNGDVRKVESLSVVYSSHEAEAQAKARGVQLLMIDFPGGELVQVRPVVWDQVRPTIRARIRDGSSVLFRALGTVQDAGKVYRCEVNEYAGGELSVILRHLGEKSRGRYVADHLKPEAREAVEAAYRIARAFERLNGMTH</sequence>
<dbReference type="EMBL" id="KT001913">
    <property type="protein sequence ID" value="AKU43519.1"/>
    <property type="molecule type" value="Genomic_DNA"/>
</dbReference>
<evidence type="ECO:0000313" key="2">
    <source>
        <dbReference type="EMBL" id="AKU43519.1"/>
    </source>
</evidence>
<evidence type="ECO:0000256" key="1">
    <source>
        <dbReference type="SAM" id="MobiDB-lite"/>
    </source>
</evidence>